<dbReference type="EMBL" id="ML208490">
    <property type="protein sequence ID" value="TFK64083.1"/>
    <property type="molecule type" value="Genomic_DNA"/>
</dbReference>
<evidence type="ECO:0000313" key="1">
    <source>
        <dbReference type="EMBL" id="TFK64083.1"/>
    </source>
</evidence>
<proteinExistence type="predicted"/>
<dbReference type="Proteomes" id="UP000308600">
    <property type="component" value="Unassembled WGS sequence"/>
</dbReference>
<gene>
    <name evidence="1" type="ORF">BDN72DRAFT_286614</name>
</gene>
<name>A0ACD3ADU8_9AGAR</name>
<reference evidence="1 2" key="1">
    <citation type="journal article" date="2019" name="Nat. Ecol. Evol.">
        <title>Megaphylogeny resolves global patterns of mushroom evolution.</title>
        <authorList>
            <person name="Varga T."/>
            <person name="Krizsan K."/>
            <person name="Foldi C."/>
            <person name="Dima B."/>
            <person name="Sanchez-Garcia M."/>
            <person name="Sanchez-Ramirez S."/>
            <person name="Szollosi G.J."/>
            <person name="Szarkandi J.G."/>
            <person name="Papp V."/>
            <person name="Albert L."/>
            <person name="Andreopoulos W."/>
            <person name="Angelini C."/>
            <person name="Antonin V."/>
            <person name="Barry K.W."/>
            <person name="Bougher N.L."/>
            <person name="Buchanan P."/>
            <person name="Buyck B."/>
            <person name="Bense V."/>
            <person name="Catcheside P."/>
            <person name="Chovatia M."/>
            <person name="Cooper J."/>
            <person name="Damon W."/>
            <person name="Desjardin D."/>
            <person name="Finy P."/>
            <person name="Geml J."/>
            <person name="Haridas S."/>
            <person name="Hughes K."/>
            <person name="Justo A."/>
            <person name="Karasinski D."/>
            <person name="Kautmanova I."/>
            <person name="Kiss B."/>
            <person name="Kocsube S."/>
            <person name="Kotiranta H."/>
            <person name="LaButti K.M."/>
            <person name="Lechner B.E."/>
            <person name="Liimatainen K."/>
            <person name="Lipzen A."/>
            <person name="Lukacs Z."/>
            <person name="Mihaltcheva S."/>
            <person name="Morgado L.N."/>
            <person name="Niskanen T."/>
            <person name="Noordeloos M.E."/>
            <person name="Ohm R.A."/>
            <person name="Ortiz-Santana B."/>
            <person name="Ovrebo C."/>
            <person name="Racz N."/>
            <person name="Riley R."/>
            <person name="Savchenko A."/>
            <person name="Shiryaev A."/>
            <person name="Soop K."/>
            <person name="Spirin V."/>
            <person name="Szebenyi C."/>
            <person name="Tomsovsky M."/>
            <person name="Tulloss R.E."/>
            <person name="Uehling J."/>
            <person name="Grigoriev I.V."/>
            <person name="Vagvolgyi C."/>
            <person name="Papp T."/>
            <person name="Martin F.M."/>
            <person name="Miettinen O."/>
            <person name="Hibbett D.S."/>
            <person name="Nagy L.G."/>
        </authorList>
    </citation>
    <scope>NUCLEOTIDE SEQUENCE [LARGE SCALE GENOMIC DNA]</scope>
    <source>
        <strain evidence="1 2">NL-1719</strain>
    </source>
</reference>
<keyword evidence="2" id="KW-1185">Reference proteome</keyword>
<organism evidence="1 2">
    <name type="scientific">Pluteus cervinus</name>
    <dbReference type="NCBI Taxonomy" id="181527"/>
    <lineage>
        <taxon>Eukaryota</taxon>
        <taxon>Fungi</taxon>
        <taxon>Dikarya</taxon>
        <taxon>Basidiomycota</taxon>
        <taxon>Agaricomycotina</taxon>
        <taxon>Agaricomycetes</taxon>
        <taxon>Agaricomycetidae</taxon>
        <taxon>Agaricales</taxon>
        <taxon>Pluteineae</taxon>
        <taxon>Pluteaceae</taxon>
        <taxon>Pluteus</taxon>
    </lineage>
</organism>
<evidence type="ECO:0000313" key="2">
    <source>
        <dbReference type="Proteomes" id="UP000308600"/>
    </source>
</evidence>
<protein>
    <submittedName>
        <fullName evidence="1">Uncharacterized protein</fullName>
    </submittedName>
</protein>
<accession>A0ACD3ADU8</accession>
<sequence>MVHLVLSSTKGNQGLRYFPHSGYLGLTPVKVEGIVKTKLDDDLKTLQAKSITISVRCYEARLGRVSVVHSNILVDHTTTLWSKPDDADYAPIGDLEFPFKIVVPTKTAGFSTAVFVDYRCSWRVEAIINHIPISGIGSRQIRHFELPLVRYDLPPYQPTPASPPPLADLPSPSSPSSVKSPYARSPRFQFSINPPTDPIGPHDLVSIPVQLLPLDPSISIRSVSASIDRRITLCPDPPTPPTSPTSNGTSSLAILRASPSPSPRSCSPASSYKEPSAFPNDSNPSITSFDSSASTITPDTLAPSHSSAALLSSDVPMEPSSSTSPSQHPPSKIISNVITTAEASGSLTRDEKGVWSRILTLQWPPPKPNSRWATGETIQSELVNVQFFARVKVCPLLHSVFFASILTITSIS</sequence>